<reference evidence="3" key="1">
    <citation type="journal article" date="2013" name="Genome Announc.">
        <title>Whole-Genome Sequencing of Lactobacillus shenzhenensis Strain LY-73T.</title>
        <authorList>
            <person name="Lin Z."/>
            <person name="Liu Z."/>
            <person name="Yang R."/>
            <person name="Zou Y."/>
            <person name="Wan D."/>
            <person name="Chen J."/>
            <person name="Guo M."/>
            <person name="Zhao J."/>
            <person name="Fang C."/>
            <person name="Yang R."/>
            <person name="Liu F."/>
        </authorList>
    </citation>
    <scope>NUCLEOTIDE SEQUENCE [LARGE SCALE GENOMIC DNA]</scope>
    <source>
        <strain evidence="3">LY-73</strain>
    </source>
</reference>
<dbReference type="SUPFAM" id="SSF52218">
    <property type="entry name" value="Flavoproteins"/>
    <property type="match status" value="1"/>
</dbReference>
<dbReference type="PANTHER" id="PTHR39201:SF1">
    <property type="entry name" value="FLAVODOXIN-LIKE DOMAIN-CONTAINING PROTEIN"/>
    <property type="match status" value="1"/>
</dbReference>
<feature type="domain" description="Flavodoxin-like" evidence="1">
    <location>
        <begin position="7"/>
        <end position="117"/>
    </location>
</feature>
<accession>U4TPC2</accession>
<dbReference type="GO" id="GO:0009055">
    <property type="term" value="F:electron transfer activity"/>
    <property type="evidence" value="ECO:0007669"/>
    <property type="project" value="InterPro"/>
</dbReference>
<dbReference type="Proteomes" id="UP000030647">
    <property type="component" value="Unassembled WGS sequence"/>
</dbReference>
<evidence type="ECO:0000313" key="2">
    <source>
        <dbReference type="EMBL" id="ERL66079.1"/>
    </source>
</evidence>
<dbReference type="PROSITE" id="PS00201">
    <property type="entry name" value="FLAVODOXIN"/>
    <property type="match status" value="1"/>
</dbReference>
<proteinExistence type="predicted"/>
<dbReference type="GO" id="GO:0010181">
    <property type="term" value="F:FMN binding"/>
    <property type="evidence" value="ECO:0007669"/>
    <property type="project" value="InterPro"/>
</dbReference>
<dbReference type="HOGENOM" id="CLU_068890_4_1_9"/>
<organism evidence="2 3">
    <name type="scientific">Schleiferilactobacillus shenzhenensis LY-73</name>
    <dbReference type="NCBI Taxonomy" id="1231336"/>
    <lineage>
        <taxon>Bacteria</taxon>
        <taxon>Bacillati</taxon>
        <taxon>Bacillota</taxon>
        <taxon>Bacilli</taxon>
        <taxon>Lactobacillales</taxon>
        <taxon>Lactobacillaceae</taxon>
        <taxon>Schleiferilactobacillus</taxon>
    </lineage>
</organism>
<dbReference type="AlphaFoldDB" id="U4TPC2"/>
<dbReference type="eggNOG" id="COG0716">
    <property type="taxonomic scope" value="Bacteria"/>
</dbReference>
<dbReference type="PANTHER" id="PTHR39201">
    <property type="entry name" value="EXPORTED PROTEIN-RELATED"/>
    <property type="match status" value="1"/>
</dbReference>
<dbReference type="InterPro" id="IPR001226">
    <property type="entry name" value="Flavodoxin_CS"/>
</dbReference>
<gene>
    <name evidence="2" type="ORF">L248_1171</name>
</gene>
<dbReference type="GO" id="GO:0016651">
    <property type="term" value="F:oxidoreductase activity, acting on NAD(P)H"/>
    <property type="evidence" value="ECO:0007669"/>
    <property type="project" value="UniProtKB-ARBA"/>
</dbReference>
<evidence type="ECO:0000313" key="3">
    <source>
        <dbReference type="Proteomes" id="UP000030647"/>
    </source>
</evidence>
<dbReference type="InterPro" id="IPR008254">
    <property type="entry name" value="Flavodoxin/NO_synth"/>
</dbReference>
<name>U4TPC2_9LACO</name>
<evidence type="ECO:0000259" key="1">
    <source>
        <dbReference type="Pfam" id="PF12682"/>
    </source>
</evidence>
<dbReference type="InterPro" id="IPR029039">
    <property type="entry name" value="Flavoprotein-like_sf"/>
</dbReference>
<dbReference type="STRING" id="1231336.L248_1171"/>
<dbReference type="EMBL" id="KI271583">
    <property type="protein sequence ID" value="ERL66079.1"/>
    <property type="molecule type" value="Genomic_DNA"/>
</dbReference>
<protein>
    <recommendedName>
        <fullName evidence="1">Flavodoxin-like domain-containing protein</fullName>
    </recommendedName>
</protein>
<keyword evidence="3" id="KW-1185">Reference proteome</keyword>
<dbReference type="Pfam" id="PF12682">
    <property type="entry name" value="Flavodoxin_4"/>
    <property type="match status" value="1"/>
</dbReference>
<sequence>MIIMAQKSLVLYFSLYGDTQTMAELLGRITHGTVVPLQVETPFPDDMNAVNDVAEAQRAKGTFPVLAGPLPPVQEYAIVLLGGPVWNGHVATPLRRLIQDTDFGDVPVAPFYTYATDPGDYAQEVNALLEPGSRASLGMSDETVKKTNQATAELQKWWDTVRPQ</sequence>
<dbReference type="Gene3D" id="3.40.50.360">
    <property type="match status" value="1"/>
</dbReference>